<evidence type="ECO:0000313" key="1">
    <source>
        <dbReference type="EMBL" id="WNG51183.1"/>
    </source>
</evidence>
<dbReference type="RefSeq" id="WP_395811150.1">
    <property type="nucleotide sequence ID" value="NZ_CP043494.1"/>
</dbReference>
<evidence type="ECO:0008006" key="3">
    <source>
        <dbReference type="Google" id="ProtNLM"/>
    </source>
</evidence>
<dbReference type="EMBL" id="CP043494">
    <property type="protein sequence ID" value="WNG51183.1"/>
    <property type="molecule type" value="Genomic_DNA"/>
</dbReference>
<gene>
    <name evidence="1" type="ORF">F0U60_48915</name>
</gene>
<reference evidence="1 2" key="1">
    <citation type="submission" date="2019-08" db="EMBL/GenBank/DDBJ databases">
        <title>Archangium and Cystobacter genomes.</title>
        <authorList>
            <person name="Chen I.-C.K."/>
            <person name="Wielgoss S."/>
        </authorList>
    </citation>
    <scope>NUCLEOTIDE SEQUENCE [LARGE SCALE GENOMIC DNA]</scope>
    <source>
        <strain evidence="1 2">Cbm 6</strain>
    </source>
</reference>
<dbReference type="Proteomes" id="UP001611383">
    <property type="component" value="Chromosome"/>
</dbReference>
<keyword evidence="2" id="KW-1185">Reference proteome</keyword>
<sequence>MRRLTVVGLTVLGLAVGAGCREREEARTAATPAAERAVEDPLTGSVAGTVAQTAGSALHLHEADGKRIVLNTDGQTRVVRDGQPVGLEALQPGTEVRASYVISGTDWMAREVDVVSPAAK</sequence>
<proteinExistence type="predicted"/>
<dbReference type="PROSITE" id="PS51257">
    <property type="entry name" value="PROKAR_LIPOPROTEIN"/>
    <property type="match status" value="1"/>
</dbReference>
<organism evidence="1 2">
    <name type="scientific">Archangium minus</name>
    <dbReference type="NCBI Taxonomy" id="83450"/>
    <lineage>
        <taxon>Bacteria</taxon>
        <taxon>Pseudomonadati</taxon>
        <taxon>Myxococcota</taxon>
        <taxon>Myxococcia</taxon>
        <taxon>Myxococcales</taxon>
        <taxon>Cystobacterineae</taxon>
        <taxon>Archangiaceae</taxon>
        <taxon>Archangium</taxon>
    </lineage>
</organism>
<accession>A0ABY9X704</accession>
<evidence type="ECO:0000313" key="2">
    <source>
        <dbReference type="Proteomes" id="UP001611383"/>
    </source>
</evidence>
<protein>
    <recommendedName>
        <fullName evidence="3">Lipoprotein</fullName>
    </recommendedName>
</protein>
<name>A0ABY9X704_9BACT</name>